<name>A0A4Y8DCM1_9HELO</name>
<dbReference type="EMBL" id="PHWZ01000038">
    <property type="protein sequence ID" value="TEY80446.1"/>
    <property type="molecule type" value="Genomic_DNA"/>
</dbReference>
<sequence>MAIVFHNSIEIYSQIHPIDRYQSRLPYQAQRTKAESSESHPQKIYTKIHLNFDQDDNGPEYGTGRYPEENHQQSKMATSQGPLVLTKPSIFLISKSEWFPEISHHAHGAPIILVGVLEYSSFFIPSTMTKLTYKGWALLSSTQKDMGAHPLETTCGGGVGTPTSKLNSRFRPTEFKNKTPQTKTVERHAKNMQRLPSRSQQ</sequence>
<dbReference type="OrthoDB" id="10523035at2759"/>
<dbReference type="AlphaFoldDB" id="A0A4Y8DCM1"/>
<feature type="region of interest" description="Disordered" evidence="1">
    <location>
        <begin position="52"/>
        <end position="79"/>
    </location>
</feature>
<accession>A0A4Y8DCM1</accession>
<proteinExistence type="predicted"/>
<keyword evidence="3" id="KW-1185">Reference proteome</keyword>
<organism evidence="2 3">
    <name type="scientific">Botryotinia calthae</name>
    <dbReference type="NCBI Taxonomy" id="38488"/>
    <lineage>
        <taxon>Eukaryota</taxon>
        <taxon>Fungi</taxon>
        <taxon>Dikarya</taxon>
        <taxon>Ascomycota</taxon>
        <taxon>Pezizomycotina</taxon>
        <taxon>Leotiomycetes</taxon>
        <taxon>Helotiales</taxon>
        <taxon>Sclerotiniaceae</taxon>
        <taxon>Botryotinia</taxon>
    </lineage>
</organism>
<evidence type="ECO:0000256" key="1">
    <source>
        <dbReference type="SAM" id="MobiDB-lite"/>
    </source>
</evidence>
<feature type="region of interest" description="Disordered" evidence="1">
    <location>
        <begin position="152"/>
        <end position="201"/>
    </location>
</feature>
<evidence type="ECO:0000313" key="2">
    <source>
        <dbReference type="EMBL" id="TEY80446.1"/>
    </source>
</evidence>
<protein>
    <submittedName>
        <fullName evidence="2">Uncharacterized protein</fullName>
    </submittedName>
</protein>
<dbReference type="Proteomes" id="UP000297299">
    <property type="component" value="Unassembled WGS sequence"/>
</dbReference>
<evidence type="ECO:0000313" key="3">
    <source>
        <dbReference type="Proteomes" id="UP000297299"/>
    </source>
</evidence>
<gene>
    <name evidence="2" type="ORF">BOTCAL_0038g00320</name>
</gene>
<comment type="caution">
    <text evidence="2">The sequence shown here is derived from an EMBL/GenBank/DDBJ whole genome shotgun (WGS) entry which is preliminary data.</text>
</comment>
<reference evidence="2 3" key="1">
    <citation type="submission" date="2017-11" db="EMBL/GenBank/DDBJ databases">
        <title>Comparative genomics of Botrytis spp.</title>
        <authorList>
            <person name="Valero-Jimenez C.A."/>
            <person name="Tapia P."/>
            <person name="Veloso J."/>
            <person name="Silva-Moreno E."/>
            <person name="Staats M."/>
            <person name="Valdes J.H."/>
            <person name="Van Kan J.A.L."/>
        </authorList>
    </citation>
    <scope>NUCLEOTIDE SEQUENCE [LARGE SCALE GENOMIC DNA]</scope>
    <source>
        <strain evidence="2 3">MUCL2830</strain>
    </source>
</reference>